<organism evidence="2 3">
    <name type="scientific">Actinomadura craniellae</name>
    <dbReference type="NCBI Taxonomy" id="2231787"/>
    <lineage>
        <taxon>Bacteria</taxon>
        <taxon>Bacillati</taxon>
        <taxon>Actinomycetota</taxon>
        <taxon>Actinomycetes</taxon>
        <taxon>Streptosporangiales</taxon>
        <taxon>Thermomonosporaceae</taxon>
        <taxon>Actinomadura</taxon>
    </lineage>
</organism>
<dbReference type="AlphaFoldDB" id="A0A365H166"/>
<dbReference type="InterPro" id="IPR007278">
    <property type="entry name" value="DUF397"/>
</dbReference>
<dbReference type="OrthoDB" id="4560027at2"/>
<comment type="caution">
    <text evidence="2">The sequence shown here is derived from an EMBL/GenBank/DDBJ whole genome shotgun (WGS) entry which is preliminary data.</text>
</comment>
<evidence type="ECO:0000259" key="1">
    <source>
        <dbReference type="Pfam" id="PF04149"/>
    </source>
</evidence>
<keyword evidence="3" id="KW-1185">Reference proteome</keyword>
<dbReference type="RefSeq" id="WP_111871163.1">
    <property type="nucleotide sequence ID" value="NZ_QLYX01000016.1"/>
</dbReference>
<proteinExistence type="predicted"/>
<name>A0A365H166_9ACTN</name>
<reference evidence="2 3" key="1">
    <citation type="submission" date="2018-06" db="EMBL/GenBank/DDBJ databases">
        <title>Actinomadura craniellae sp. nov. isolated from marine sponge Craniella sp.</title>
        <authorList>
            <person name="Li L."/>
            <person name="Xu Q.H."/>
            <person name="Lin H.W."/>
            <person name="Lu Y.H."/>
        </authorList>
    </citation>
    <scope>NUCLEOTIDE SEQUENCE [LARGE SCALE GENOMIC DNA]</scope>
    <source>
        <strain evidence="2 3">LHW63021</strain>
    </source>
</reference>
<accession>A0A365H166</accession>
<evidence type="ECO:0000313" key="3">
    <source>
        <dbReference type="Proteomes" id="UP000251891"/>
    </source>
</evidence>
<dbReference type="Pfam" id="PF04149">
    <property type="entry name" value="DUF397"/>
    <property type="match status" value="1"/>
</dbReference>
<sequence length="64" mass="7027">MTTRYLRWRKARHSDPNGACVEVARATDGAIGVRDSKGDPALVLEFGRREWASFLGALKVGRPG</sequence>
<dbReference type="EMBL" id="QLYX01000016">
    <property type="protein sequence ID" value="RAY11933.1"/>
    <property type="molecule type" value="Genomic_DNA"/>
</dbReference>
<feature type="domain" description="DUF397" evidence="1">
    <location>
        <begin position="6"/>
        <end position="59"/>
    </location>
</feature>
<dbReference type="Proteomes" id="UP000251891">
    <property type="component" value="Unassembled WGS sequence"/>
</dbReference>
<protein>
    <submittedName>
        <fullName evidence="2">DUF397 domain-containing protein</fullName>
    </submittedName>
</protein>
<gene>
    <name evidence="2" type="ORF">DPM19_27790</name>
</gene>
<evidence type="ECO:0000313" key="2">
    <source>
        <dbReference type="EMBL" id="RAY11933.1"/>
    </source>
</evidence>